<keyword evidence="3" id="KW-1185">Reference proteome</keyword>
<dbReference type="AlphaFoldDB" id="A0A9P0VXQ4"/>
<reference evidence="2" key="1">
    <citation type="submission" date="2022-03" db="EMBL/GenBank/DDBJ databases">
        <authorList>
            <person name="Legras J.-L."/>
            <person name="Devillers H."/>
            <person name="Grondin C."/>
        </authorList>
    </citation>
    <scope>NUCLEOTIDE SEQUENCE</scope>
    <source>
        <strain evidence="2">CLIB 1423</strain>
    </source>
</reference>
<feature type="region of interest" description="Disordered" evidence="1">
    <location>
        <begin position="54"/>
        <end position="94"/>
    </location>
</feature>
<evidence type="ECO:0000313" key="3">
    <source>
        <dbReference type="Proteomes" id="UP000837801"/>
    </source>
</evidence>
<evidence type="ECO:0000313" key="2">
    <source>
        <dbReference type="EMBL" id="CAH2352239.1"/>
    </source>
</evidence>
<name>A0A9P0VXQ4_9ASCO</name>
<organism evidence="2 3">
    <name type="scientific">[Candida] railenensis</name>
    <dbReference type="NCBI Taxonomy" id="45579"/>
    <lineage>
        <taxon>Eukaryota</taxon>
        <taxon>Fungi</taxon>
        <taxon>Dikarya</taxon>
        <taxon>Ascomycota</taxon>
        <taxon>Saccharomycotina</taxon>
        <taxon>Pichiomycetes</taxon>
        <taxon>Debaryomycetaceae</taxon>
        <taxon>Kurtzmaniella</taxon>
    </lineage>
</organism>
<evidence type="ECO:0000256" key="1">
    <source>
        <dbReference type="SAM" id="MobiDB-lite"/>
    </source>
</evidence>
<accession>A0A9P0VXQ4</accession>
<dbReference type="Proteomes" id="UP000837801">
    <property type="component" value="Unassembled WGS sequence"/>
</dbReference>
<comment type="caution">
    <text evidence="2">The sequence shown here is derived from an EMBL/GenBank/DDBJ whole genome shotgun (WGS) entry which is preliminary data.</text>
</comment>
<feature type="compositionally biased region" description="Polar residues" evidence="1">
    <location>
        <begin position="71"/>
        <end position="81"/>
    </location>
</feature>
<proteinExistence type="predicted"/>
<gene>
    <name evidence="2" type="ORF">CLIB1423_06S01926</name>
</gene>
<sequence>MQIKYKTTKKTEFHLVVILTVEQLISRGYISNMESPGTINENNLLVESENLGPQSESFIGEGKNNKHKRSPQTPSAKQMNITRRRFDDPESTIPRSLNFNAQNAELMHSKYENWKLGQSLRKTEETLKFIELERKLEREFKRKE</sequence>
<dbReference type="EMBL" id="CAKXYY010000006">
    <property type="protein sequence ID" value="CAH2352239.1"/>
    <property type="molecule type" value="Genomic_DNA"/>
</dbReference>
<protein>
    <submittedName>
        <fullName evidence="2">Uncharacterized protein</fullName>
    </submittedName>
</protein>